<name>A0AAW0C3A7_9AGAR</name>
<accession>A0AAW0C3A7</accession>
<feature type="chain" id="PRO_5043407252" evidence="1">
    <location>
        <begin position="17"/>
        <end position="137"/>
    </location>
</feature>
<comment type="caution">
    <text evidence="2">The sequence shown here is derived from an EMBL/GenBank/DDBJ whole genome shotgun (WGS) entry which is preliminary data.</text>
</comment>
<sequence length="137" mass="14932">MLFPMLIGLFAFTCNANRELVALLCRLGWSVGYTTTLANLHVLAADSELRLKLLGAFTDALGPQFLFLFDNSGTAATVIELEDVPPGALLSEPFAQKIADKARSKLTVKQLSDDIDWPHVRGTISDRETGQTRLPAT</sequence>
<keyword evidence="3" id="KW-1185">Reference proteome</keyword>
<keyword evidence="1" id="KW-0732">Signal</keyword>
<reference evidence="2 3" key="1">
    <citation type="journal article" date="2024" name="J Genomics">
        <title>Draft genome sequencing and assembly of Favolaschia claudopus CIRM-BRFM 2984 isolated from oak limbs.</title>
        <authorList>
            <person name="Navarro D."/>
            <person name="Drula E."/>
            <person name="Chaduli D."/>
            <person name="Cazenave R."/>
            <person name="Ahrendt S."/>
            <person name="Wang J."/>
            <person name="Lipzen A."/>
            <person name="Daum C."/>
            <person name="Barry K."/>
            <person name="Grigoriev I.V."/>
            <person name="Favel A."/>
            <person name="Rosso M.N."/>
            <person name="Martin F."/>
        </authorList>
    </citation>
    <scope>NUCLEOTIDE SEQUENCE [LARGE SCALE GENOMIC DNA]</scope>
    <source>
        <strain evidence="2 3">CIRM-BRFM 2984</strain>
    </source>
</reference>
<feature type="signal peptide" evidence="1">
    <location>
        <begin position="1"/>
        <end position="16"/>
    </location>
</feature>
<dbReference type="EMBL" id="JAWWNJ010000021">
    <property type="protein sequence ID" value="KAK7034156.1"/>
    <property type="molecule type" value="Genomic_DNA"/>
</dbReference>
<gene>
    <name evidence="2" type="ORF">R3P38DRAFT_3496454</name>
</gene>
<evidence type="ECO:0000256" key="1">
    <source>
        <dbReference type="SAM" id="SignalP"/>
    </source>
</evidence>
<protein>
    <submittedName>
        <fullName evidence="2">Uncharacterized protein</fullName>
    </submittedName>
</protein>
<dbReference type="AlphaFoldDB" id="A0AAW0C3A7"/>
<evidence type="ECO:0000313" key="2">
    <source>
        <dbReference type="EMBL" id="KAK7034156.1"/>
    </source>
</evidence>
<organism evidence="2 3">
    <name type="scientific">Favolaschia claudopus</name>
    <dbReference type="NCBI Taxonomy" id="2862362"/>
    <lineage>
        <taxon>Eukaryota</taxon>
        <taxon>Fungi</taxon>
        <taxon>Dikarya</taxon>
        <taxon>Basidiomycota</taxon>
        <taxon>Agaricomycotina</taxon>
        <taxon>Agaricomycetes</taxon>
        <taxon>Agaricomycetidae</taxon>
        <taxon>Agaricales</taxon>
        <taxon>Marasmiineae</taxon>
        <taxon>Mycenaceae</taxon>
        <taxon>Favolaschia</taxon>
    </lineage>
</organism>
<evidence type="ECO:0000313" key="3">
    <source>
        <dbReference type="Proteomes" id="UP001362999"/>
    </source>
</evidence>
<proteinExistence type="predicted"/>
<dbReference type="Proteomes" id="UP001362999">
    <property type="component" value="Unassembled WGS sequence"/>
</dbReference>